<evidence type="ECO:0000256" key="1">
    <source>
        <dbReference type="ARBA" id="ARBA00004651"/>
    </source>
</evidence>
<dbReference type="RefSeq" id="WP_243066908.1">
    <property type="nucleotide sequence ID" value="NZ_JAIVFK010000010.1"/>
</dbReference>
<evidence type="ECO:0000256" key="4">
    <source>
        <dbReference type="ARBA" id="ARBA00022692"/>
    </source>
</evidence>
<feature type="transmembrane region" description="Helical" evidence="7">
    <location>
        <begin position="477"/>
        <end position="493"/>
    </location>
</feature>
<evidence type="ECO:0000313" key="8">
    <source>
        <dbReference type="EMBL" id="MCI4682928.1"/>
    </source>
</evidence>
<feature type="transmembrane region" description="Helical" evidence="7">
    <location>
        <begin position="454"/>
        <end position="472"/>
    </location>
</feature>
<evidence type="ECO:0000313" key="9">
    <source>
        <dbReference type="Proteomes" id="UP001139104"/>
    </source>
</evidence>
<sequence length="681" mass="71588">MSAATTTAGAGFAAASRAAFEPLAAPTVWVHGARTAVAALLALWVAFKLQLDTPYSAMTTVLIVSNPVQGMILAKSLYRLGGTLIGGAAGVILMALFAQAPVLFLLGFALWLALCTAASTLLRGFRSYGAVLAGYTVALIAMPAVDRPESIFTLAMARVAVVSLGIASSALVGALLSGHGAARGLDRMLRAMLADLFAHARIALRPGQGLALKPQRRALALRVGAFEASIPFAAAESPKQGARLAALRDAGAAFYGALTAAPALSEALDAAEAPEPFLAENLRDTEDALDAAGAALAARDDSAFAEATRRLGLSRARLESIFAAGGERLSPRSVVAIDRLADLLGELERAALGLSSAAAPARVLRNATHLDWRWAWLNAARAGAAVLIAGALWFGFGWSRFGAIMMASVAPNVALMSLRERPTADAMDMVWGVILATALGLFYLLWVLPQITGFPLLVLWLAPPLIASAAAMTAPRLMFVGIGFGVFFITLVAPSNPMVFEPEIFMNNALATIAGAALTSLVYRIILPVDARALRQHLLAEIRRDLADLLRRRKAVSAPEWEARMHDRMRLLIARLRAANVASDSALRSGFAALRLGRDVLRLRTLLAGDPASDRIARDALAGLAGAGRAAALAETGARLRARAAEVEPERAAPILRAASILPAIDALVAGRRRFFQQALQ</sequence>
<comment type="caution">
    <text evidence="8">The sequence shown here is derived from an EMBL/GenBank/DDBJ whole genome shotgun (WGS) entry which is preliminary data.</text>
</comment>
<feature type="transmembrane region" description="Helical" evidence="7">
    <location>
        <begin position="77"/>
        <end position="97"/>
    </location>
</feature>
<feature type="transmembrane region" description="Helical" evidence="7">
    <location>
        <begin position="151"/>
        <end position="178"/>
    </location>
</feature>
<dbReference type="Proteomes" id="UP001139104">
    <property type="component" value="Unassembled WGS sequence"/>
</dbReference>
<keyword evidence="2" id="KW-0813">Transport</keyword>
<keyword evidence="6 7" id="KW-0472">Membrane</keyword>
<name>A0ABS9Z5L3_9HYPH</name>
<accession>A0ABS9Z5L3</accession>
<keyword evidence="4 7" id="KW-0812">Transmembrane</keyword>
<proteinExistence type="predicted"/>
<gene>
    <name evidence="8" type="ORF">K2U94_09150</name>
</gene>
<dbReference type="Pfam" id="PF04632">
    <property type="entry name" value="FUSC"/>
    <property type="match status" value="1"/>
</dbReference>
<feature type="transmembrane region" description="Helical" evidence="7">
    <location>
        <begin position="128"/>
        <end position="145"/>
    </location>
</feature>
<feature type="transmembrane region" description="Helical" evidence="7">
    <location>
        <begin position="505"/>
        <end position="526"/>
    </location>
</feature>
<feature type="transmembrane region" description="Helical" evidence="7">
    <location>
        <begin position="401"/>
        <end position="418"/>
    </location>
</feature>
<evidence type="ECO:0000256" key="2">
    <source>
        <dbReference type="ARBA" id="ARBA00022448"/>
    </source>
</evidence>
<dbReference type="PANTHER" id="PTHR30509:SF9">
    <property type="entry name" value="MULTIDRUG RESISTANCE PROTEIN MDTO"/>
    <property type="match status" value="1"/>
</dbReference>
<evidence type="ECO:0000256" key="6">
    <source>
        <dbReference type="ARBA" id="ARBA00023136"/>
    </source>
</evidence>
<keyword evidence="3" id="KW-1003">Cell membrane</keyword>
<feature type="transmembrane region" description="Helical" evidence="7">
    <location>
        <begin position="430"/>
        <end position="448"/>
    </location>
</feature>
<keyword evidence="9" id="KW-1185">Reference proteome</keyword>
<evidence type="ECO:0000256" key="7">
    <source>
        <dbReference type="SAM" id="Phobius"/>
    </source>
</evidence>
<keyword evidence="5 7" id="KW-1133">Transmembrane helix</keyword>
<protein>
    <submittedName>
        <fullName evidence="8">FUSC family protein</fullName>
    </submittedName>
</protein>
<feature type="transmembrane region" description="Helical" evidence="7">
    <location>
        <begin position="103"/>
        <end position="121"/>
    </location>
</feature>
<reference evidence="8" key="1">
    <citation type="journal article" date="2022" name="ISME J.">
        <title>Identification of active gaseous-alkane degraders at natural gas seeps.</title>
        <authorList>
            <person name="Farhan Ul Haque M."/>
            <person name="Hernandez M."/>
            <person name="Crombie A.T."/>
            <person name="Murrell J.C."/>
        </authorList>
    </citation>
    <scope>NUCLEOTIDE SEQUENCE</scope>
    <source>
        <strain evidence="8">PC2</strain>
    </source>
</reference>
<organism evidence="8 9">
    <name type="scientific">Candidatus Rhodoblastus alkanivorans</name>
    <dbReference type="NCBI Taxonomy" id="2954117"/>
    <lineage>
        <taxon>Bacteria</taxon>
        <taxon>Pseudomonadati</taxon>
        <taxon>Pseudomonadota</taxon>
        <taxon>Alphaproteobacteria</taxon>
        <taxon>Hyphomicrobiales</taxon>
        <taxon>Rhodoblastaceae</taxon>
        <taxon>Rhodoblastus</taxon>
    </lineage>
</organism>
<comment type="subcellular location">
    <subcellularLocation>
        <location evidence="1">Cell membrane</location>
        <topology evidence="1">Multi-pass membrane protein</topology>
    </subcellularLocation>
</comment>
<evidence type="ECO:0000256" key="3">
    <source>
        <dbReference type="ARBA" id="ARBA00022475"/>
    </source>
</evidence>
<dbReference type="InterPro" id="IPR006726">
    <property type="entry name" value="PHBA_efflux_AaeB/fusaric-R"/>
</dbReference>
<dbReference type="PANTHER" id="PTHR30509">
    <property type="entry name" value="P-HYDROXYBENZOIC ACID EFFLUX PUMP SUBUNIT-RELATED"/>
    <property type="match status" value="1"/>
</dbReference>
<dbReference type="EMBL" id="JAIVFP010000001">
    <property type="protein sequence ID" value="MCI4682928.1"/>
    <property type="molecule type" value="Genomic_DNA"/>
</dbReference>
<evidence type="ECO:0000256" key="5">
    <source>
        <dbReference type="ARBA" id="ARBA00022989"/>
    </source>
</evidence>
<feature type="transmembrane region" description="Helical" evidence="7">
    <location>
        <begin position="374"/>
        <end position="395"/>
    </location>
</feature>